<evidence type="ECO:0000256" key="3">
    <source>
        <dbReference type="ARBA" id="ARBA00022490"/>
    </source>
</evidence>
<keyword evidence="3" id="KW-0963">Cytoplasm</keyword>
<gene>
    <name evidence="6" type="ORF">Tci_010931</name>
</gene>
<comment type="subcellular location">
    <subcellularLocation>
        <location evidence="1">Cytoplasm</location>
    </subcellularLocation>
</comment>
<protein>
    <recommendedName>
        <fullName evidence="4">Glutamate--ammonia ligase</fullName>
    </recommendedName>
</protein>
<dbReference type="PANTHER" id="PTHR20852:SF110">
    <property type="entry name" value="GLUTAMINE SYNTHETASE"/>
    <property type="match status" value="1"/>
</dbReference>
<evidence type="ECO:0000256" key="4">
    <source>
        <dbReference type="ARBA" id="ARBA00030668"/>
    </source>
</evidence>
<accession>A0A6L2JPR2</accession>
<dbReference type="InterPro" id="IPR014746">
    <property type="entry name" value="Gln_synth/guanido_kin_cat_dom"/>
</dbReference>
<evidence type="ECO:0000313" key="6">
    <source>
        <dbReference type="EMBL" id="GEU38953.1"/>
    </source>
</evidence>
<name>A0A6L2JPR2_TANCI</name>
<organism evidence="6">
    <name type="scientific">Tanacetum cinerariifolium</name>
    <name type="common">Dalmatian daisy</name>
    <name type="synonym">Chrysanthemum cinerariifolium</name>
    <dbReference type="NCBI Taxonomy" id="118510"/>
    <lineage>
        <taxon>Eukaryota</taxon>
        <taxon>Viridiplantae</taxon>
        <taxon>Streptophyta</taxon>
        <taxon>Embryophyta</taxon>
        <taxon>Tracheophyta</taxon>
        <taxon>Spermatophyta</taxon>
        <taxon>Magnoliopsida</taxon>
        <taxon>eudicotyledons</taxon>
        <taxon>Gunneridae</taxon>
        <taxon>Pentapetalae</taxon>
        <taxon>asterids</taxon>
        <taxon>campanulids</taxon>
        <taxon>Asterales</taxon>
        <taxon>Asteraceae</taxon>
        <taxon>Asteroideae</taxon>
        <taxon>Anthemideae</taxon>
        <taxon>Anthemidinae</taxon>
        <taxon>Tanacetum</taxon>
    </lineage>
</organism>
<dbReference type="Gene3D" id="3.30.590.10">
    <property type="entry name" value="Glutamine synthetase/guanido kinase, catalytic domain"/>
    <property type="match status" value="1"/>
</dbReference>
<dbReference type="PANTHER" id="PTHR20852">
    <property type="entry name" value="GLUTAMINE SYNTHETASE"/>
    <property type="match status" value="1"/>
</dbReference>
<proteinExistence type="predicted"/>
<comment type="caution">
    <text evidence="6">The sequence shown here is derived from an EMBL/GenBank/DDBJ whole genome shotgun (WGS) entry which is preliminary data.</text>
</comment>
<dbReference type="GO" id="GO:0005737">
    <property type="term" value="C:cytoplasm"/>
    <property type="evidence" value="ECO:0007669"/>
    <property type="project" value="UniProtKB-SubCell"/>
</dbReference>
<evidence type="ECO:0000256" key="2">
    <source>
        <dbReference type="ARBA" id="ARBA00011823"/>
    </source>
</evidence>
<comment type="subunit">
    <text evidence="2">Homooctamer.</text>
</comment>
<dbReference type="GO" id="GO:0006542">
    <property type="term" value="P:glutamine biosynthetic process"/>
    <property type="evidence" value="ECO:0007669"/>
    <property type="project" value="TreeGrafter"/>
</dbReference>
<evidence type="ECO:0000256" key="1">
    <source>
        <dbReference type="ARBA" id="ARBA00004496"/>
    </source>
</evidence>
<reference evidence="6" key="1">
    <citation type="journal article" date="2019" name="Sci. Rep.">
        <title>Draft genome of Tanacetum cinerariifolium, the natural source of mosquito coil.</title>
        <authorList>
            <person name="Yamashiro T."/>
            <person name="Shiraishi A."/>
            <person name="Satake H."/>
            <person name="Nakayama K."/>
        </authorList>
    </citation>
    <scope>NUCLEOTIDE SEQUENCE</scope>
</reference>
<sequence length="211" mass="24464">MMLSIARGTCTNEIMIRKRYVSAVTTRSGTSSEERMQQRELEANAREQAREREWQQRIIDINSVLKKFTDSRPPSYFTPLWEFHVEPSLGIASGDELWAARYILEVDSNGVGAHTNYNTKTMREEGGYEIIKNAIEKLGLRHKEHIAAYGEGNERRPTGRHETADINTFKWRMDFSGYGILNLVSSWSLVKCRLKYIVSFLMDTTYRMPEQ</sequence>
<evidence type="ECO:0000256" key="5">
    <source>
        <dbReference type="ARBA" id="ARBA00049436"/>
    </source>
</evidence>
<dbReference type="GO" id="GO:0004356">
    <property type="term" value="F:glutamine synthetase activity"/>
    <property type="evidence" value="ECO:0007669"/>
    <property type="project" value="UniProtKB-EC"/>
</dbReference>
<comment type="catalytic activity">
    <reaction evidence="5">
        <text>L-glutamate + NH4(+) + ATP = L-glutamine + ADP + phosphate + H(+)</text>
        <dbReference type="Rhea" id="RHEA:16169"/>
        <dbReference type="ChEBI" id="CHEBI:15378"/>
        <dbReference type="ChEBI" id="CHEBI:28938"/>
        <dbReference type="ChEBI" id="CHEBI:29985"/>
        <dbReference type="ChEBI" id="CHEBI:30616"/>
        <dbReference type="ChEBI" id="CHEBI:43474"/>
        <dbReference type="ChEBI" id="CHEBI:58359"/>
        <dbReference type="ChEBI" id="CHEBI:456216"/>
        <dbReference type="EC" id="6.3.1.2"/>
    </reaction>
</comment>
<dbReference type="EMBL" id="BKCJ010001114">
    <property type="protein sequence ID" value="GEU38953.1"/>
    <property type="molecule type" value="Genomic_DNA"/>
</dbReference>
<dbReference type="SUPFAM" id="SSF55931">
    <property type="entry name" value="Glutamine synthetase/guanido kinase"/>
    <property type="match status" value="1"/>
</dbReference>
<dbReference type="AlphaFoldDB" id="A0A6L2JPR2"/>
<dbReference type="InterPro" id="IPR050292">
    <property type="entry name" value="Glutamine_Synthetase"/>
</dbReference>